<dbReference type="GO" id="GO:0000793">
    <property type="term" value="C:condensed chromosome"/>
    <property type="evidence" value="ECO:0007669"/>
    <property type="project" value="TreeGrafter"/>
</dbReference>
<gene>
    <name evidence="2" type="ORF">DEBR0S7_01442G</name>
</gene>
<dbReference type="GO" id="GO:0003682">
    <property type="term" value="F:chromatin binding"/>
    <property type="evidence" value="ECO:0007669"/>
    <property type="project" value="TreeGrafter"/>
</dbReference>
<dbReference type="GO" id="GO:0000796">
    <property type="term" value="C:condensin complex"/>
    <property type="evidence" value="ECO:0007669"/>
    <property type="project" value="TreeGrafter"/>
</dbReference>
<dbReference type="SUPFAM" id="SSF52540">
    <property type="entry name" value="P-loop containing nucleoside triphosphate hydrolases"/>
    <property type="match status" value="1"/>
</dbReference>
<dbReference type="Gene3D" id="1.10.287.1490">
    <property type="match status" value="1"/>
</dbReference>
<sequence>MKLHLSILPGKSNFQPPEGVSPVPAEDPTFHVNKEDSRPSITLQSDPSLRFSFDSVSVQSLFENVSKPLVDRYLFKAKDSLVLGLEPFASKGPSCIFDHASSTQSACGLLSETLNYIFQQTGPTSLDPRAWSTYVSHMAVVGGQSGKQGDVERNENAALTISLFEVVENSIRDLLPSVNAGSRPSSRGRSTLSVVTDPKDGKIRPYNISQYLIGSCEDASGLVSKALASSSLSSARDSHKFVFVNLLRRSEPKPDGRRAVSVARLTFADLNNFARDQSTVEVGRCLELVATKQFNNSLLRTNKLTRLIFNDYVRSRVPLSVVVCLDQFGDESAILKTLKYTNPVEYHHLQRKHHDAAYYRSAEAMEHGRTVASFASKRRKPNSVGSRSVSASKRSSFGGSKHKPVSRVVSWSSGVREEKMKMVASLKEGKARLEAEVARLERDISSLKSGKSELEEKTKEEMKQLSLQHEKEVSELKEQLANAGSVDESEELAELGKKVEEKEKEANNLKESITAKEEAISGFESRIKELEREIKAKDESIAKINEELVLKDKNLDEMRRQIEDKAGGIERLNEELEKCKKEVDELKKELEARSADSDANQGLVEEKCKEVEQLKQEIGDRTQKIDDLERQLEKSASKMTQMQENAAKASEQFENDQKEGQRAVEQLTGEKNAAEKQNLELLEKISGMEKEAEEAKKNYESRVLELTQSNTVITEALKNTKISEENYRTQINALEEKFAAIKDKYTQFKNANKKKEQEQAKKYKTLRNKFKVLETQYVTYRRNIENEKKKQDEIYAKKKRELKKKMNGICKSGSARSPETERSMSMSPKRSESLFDDEDGEKHSPFVSRSGTPSQSVKSSPLKKNDKEYQVGDGSPKTQPLSLTAIPHLENLDTPSPNIGSEEGKTDRIPLEAATVSDLNTMSQKSQEGALKRKAVSPSKRDKVKLRQVDLDDSGDITL</sequence>
<keyword evidence="3" id="KW-1185">Reference proteome</keyword>
<feature type="compositionally biased region" description="Basic and acidic residues" evidence="1">
    <location>
        <begin position="939"/>
        <end position="950"/>
    </location>
</feature>
<dbReference type="AlphaFoldDB" id="A0A7D9H2Q5"/>
<dbReference type="InterPro" id="IPR027417">
    <property type="entry name" value="P-loop_NTPase"/>
</dbReference>
<dbReference type="PANTHER" id="PTHR43941:SF1">
    <property type="entry name" value="STRUCTURAL MAINTENANCE OF CHROMOSOMES PROTEIN 2"/>
    <property type="match status" value="1"/>
</dbReference>
<organism evidence="2 3">
    <name type="scientific">Dekkera bruxellensis</name>
    <name type="common">Brettanomyces custersii</name>
    <dbReference type="NCBI Taxonomy" id="5007"/>
    <lineage>
        <taxon>Eukaryota</taxon>
        <taxon>Fungi</taxon>
        <taxon>Dikarya</taxon>
        <taxon>Ascomycota</taxon>
        <taxon>Saccharomycotina</taxon>
        <taxon>Pichiomycetes</taxon>
        <taxon>Pichiales</taxon>
        <taxon>Pichiaceae</taxon>
        <taxon>Brettanomyces</taxon>
    </lineage>
</organism>
<feature type="region of interest" description="Disordered" evidence="1">
    <location>
        <begin position="480"/>
        <end position="511"/>
    </location>
</feature>
<name>A0A7D9H2Q5_DEKBR</name>
<proteinExistence type="predicted"/>
<evidence type="ECO:0000313" key="2">
    <source>
        <dbReference type="EMBL" id="VUG20326.1"/>
    </source>
</evidence>
<accession>A0A7D9H2Q5</accession>
<feature type="compositionally biased region" description="Low complexity" evidence="1">
    <location>
        <begin position="383"/>
        <end position="399"/>
    </location>
</feature>
<feature type="region of interest" description="Disordered" evidence="1">
    <location>
        <begin position="371"/>
        <end position="404"/>
    </location>
</feature>
<feature type="region of interest" description="Disordered" evidence="1">
    <location>
        <begin position="634"/>
        <end position="675"/>
    </location>
</feature>
<dbReference type="Proteomes" id="UP000478008">
    <property type="component" value="Unassembled WGS sequence"/>
</dbReference>
<evidence type="ECO:0000313" key="3">
    <source>
        <dbReference type="Proteomes" id="UP000478008"/>
    </source>
</evidence>
<dbReference type="GO" id="GO:0000785">
    <property type="term" value="C:chromatin"/>
    <property type="evidence" value="ECO:0007669"/>
    <property type="project" value="TreeGrafter"/>
</dbReference>
<feature type="region of interest" description="Disordered" evidence="1">
    <location>
        <begin position="805"/>
        <end position="959"/>
    </location>
</feature>
<evidence type="ECO:0000256" key="1">
    <source>
        <dbReference type="SAM" id="MobiDB-lite"/>
    </source>
</evidence>
<dbReference type="GO" id="GO:0007076">
    <property type="term" value="P:mitotic chromosome condensation"/>
    <property type="evidence" value="ECO:0007669"/>
    <property type="project" value="TreeGrafter"/>
</dbReference>
<feature type="compositionally biased region" description="Polar residues" evidence="1">
    <location>
        <begin position="917"/>
        <end position="927"/>
    </location>
</feature>
<dbReference type="EMBL" id="CABFWN010000007">
    <property type="protein sequence ID" value="VUG20326.1"/>
    <property type="molecule type" value="Genomic_DNA"/>
</dbReference>
<reference evidence="2 3" key="1">
    <citation type="submission" date="2019-07" db="EMBL/GenBank/DDBJ databases">
        <authorList>
            <person name="Friedrich A."/>
            <person name="Schacherer J."/>
        </authorList>
    </citation>
    <scope>NUCLEOTIDE SEQUENCE [LARGE SCALE GENOMIC DNA]</scope>
</reference>
<feature type="region of interest" description="Disordered" evidence="1">
    <location>
        <begin position="1"/>
        <end position="28"/>
    </location>
</feature>
<feature type="compositionally biased region" description="Basic and acidic residues" evidence="1">
    <location>
        <begin position="494"/>
        <end position="511"/>
    </location>
</feature>
<protein>
    <submittedName>
        <fullName evidence="2">DEBR0S7_01442g1_1</fullName>
    </submittedName>
</protein>
<feature type="compositionally biased region" description="Polar residues" evidence="1">
    <location>
        <begin position="847"/>
        <end position="859"/>
    </location>
</feature>
<dbReference type="PANTHER" id="PTHR43941">
    <property type="entry name" value="STRUCTURAL MAINTENANCE OF CHROMOSOMES PROTEIN 2"/>
    <property type="match status" value="1"/>
</dbReference>